<reference evidence="2 3" key="1">
    <citation type="submission" date="2019-03" db="EMBL/GenBank/DDBJ databases">
        <title>Genomic Encyclopedia of Type Strains, Phase III (KMG-III): the genomes of soil and plant-associated and newly described type strains.</title>
        <authorList>
            <person name="Whitman W."/>
        </authorList>
    </citation>
    <scope>NUCLEOTIDE SEQUENCE [LARGE SCALE GENOMIC DNA]</scope>
    <source>
        <strain evidence="2 3">CECT 8976</strain>
    </source>
</reference>
<accession>A0A4R7BDJ4</accession>
<keyword evidence="1" id="KW-1133">Transmembrane helix</keyword>
<comment type="caution">
    <text evidence="2">The sequence shown here is derived from an EMBL/GenBank/DDBJ whole genome shotgun (WGS) entry which is preliminary data.</text>
</comment>
<protein>
    <submittedName>
        <fullName evidence="2">Uncharacterized protein</fullName>
    </submittedName>
</protein>
<gene>
    <name evidence="2" type="ORF">DFP86_101203</name>
</gene>
<dbReference type="EMBL" id="SNZP01000001">
    <property type="protein sequence ID" value="TDR82813.1"/>
    <property type="molecule type" value="Genomic_DNA"/>
</dbReference>
<dbReference type="AlphaFoldDB" id="A0A4R7BDJ4"/>
<organism evidence="2 3">
    <name type="scientific">Paludibacterium purpuratum</name>
    <dbReference type="NCBI Taxonomy" id="1144873"/>
    <lineage>
        <taxon>Bacteria</taxon>
        <taxon>Pseudomonadati</taxon>
        <taxon>Pseudomonadota</taxon>
        <taxon>Betaproteobacteria</taxon>
        <taxon>Neisseriales</taxon>
        <taxon>Chromobacteriaceae</taxon>
        <taxon>Paludibacterium</taxon>
    </lineage>
</organism>
<keyword evidence="3" id="KW-1185">Reference proteome</keyword>
<evidence type="ECO:0000256" key="1">
    <source>
        <dbReference type="SAM" id="Phobius"/>
    </source>
</evidence>
<proteinExistence type="predicted"/>
<dbReference type="Proteomes" id="UP000295611">
    <property type="component" value="Unassembled WGS sequence"/>
</dbReference>
<feature type="transmembrane region" description="Helical" evidence="1">
    <location>
        <begin position="33"/>
        <end position="52"/>
    </location>
</feature>
<feature type="transmembrane region" description="Helical" evidence="1">
    <location>
        <begin position="64"/>
        <end position="85"/>
    </location>
</feature>
<name>A0A4R7BDJ4_9NEIS</name>
<evidence type="ECO:0000313" key="3">
    <source>
        <dbReference type="Proteomes" id="UP000295611"/>
    </source>
</evidence>
<sequence length="110" mass="12465">MQNRPTIVIVSMRAMLTPGQPDHPLIRKLCRRWLYYSIPLNGAISALLHLAIVRNGHELDLHIMTILMATALQLMSEISLLSHLLHKLQTALPRLTAQVPQQPKDLPTQH</sequence>
<keyword evidence="1" id="KW-0812">Transmembrane</keyword>
<evidence type="ECO:0000313" key="2">
    <source>
        <dbReference type="EMBL" id="TDR82813.1"/>
    </source>
</evidence>
<keyword evidence="1" id="KW-0472">Membrane</keyword>